<dbReference type="Pfam" id="PF00089">
    <property type="entry name" value="Trypsin"/>
    <property type="match status" value="1"/>
</dbReference>
<accession>A0A2T9Y4D1</accession>
<dbReference type="InterPro" id="IPR050430">
    <property type="entry name" value="Peptidase_S1"/>
</dbReference>
<evidence type="ECO:0000313" key="8">
    <source>
        <dbReference type="Proteomes" id="UP000245699"/>
    </source>
</evidence>
<sequence length="372" mass="40003">MNLIFGSLLLFSVLQVIHTYGVKASKIANTKQLSENTKRISKRGSSDRILNGNEVEFSEYSSAASLLTLLYNGISCTGTFISKDVVLTAAHCVYNTTTGPLSPEEVFVSGGTKSILQNITYIYKVQKVLVHSDYNSSTFNNDIALLFLTNSTSDPSISFAKIYNIPVTDETPVEAAGWGDTAKDGSGGTSQVLMAVPIHISSSDDCNDSNDFWKSNNGPTICMMVQNEQDTCPGDSGGPLYFTGDSSKPIVGITSFEVLSVDSSTIECGNNGDTAYFTNALYHIDWISNNTQIDAKDLVFDKDYLNSPASNSSSASQSTSVSKPTSEIQTTSTSQSTFKSQSSTTNTSPSATLSINIYTTICTIFLLYNFIA</sequence>
<feature type="compositionally biased region" description="Low complexity" evidence="4">
    <location>
        <begin position="307"/>
        <end position="348"/>
    </location>
</feature>
<dbReference type="Proteomes" id="UP000245699">
    <property type="component" value="Unassembled WGS sequence"/>
</dbReference>
<evidence type="ECO:0000313" key="7">
    <source>
        <dbReference type="EMBL" id="PVU87205.1"/>
    </source>
</evidence>
<dbReference type="SMART" id="SM00020">
    <property type="entry name" value="Tryp_SPc"/>
    <property type="match status" value="1"/>
</dbReference>
<dbReference type="PANTHER" id="PTHR24276">
    <property type="entry name" value="POLYSERASE-RELATED"/>
    <property type="match status" value="1"/>
</dbReference>
<dbReference type="GO" id="GO:0004252">
    <property type="term" value="F:serine-type endopeptidase activity"/>
    <property type="evidence" value="ECO:0007669"/>
    <property type="project" value="InterPro"/>
</dbReference>
<dbReference type="STRING" id="61424.A0A2T9Y4D1"/>
<feature type="region of interest" description="Disordered" evidence="4">
    <location>
        <begin position="307"/>
        <end position="349"/>
    </location>
</feature>
<keyword evidence="3" id="KW-0720">Serine protease</keyword>
<keyword evidence="3" id="KW-0645">Protease</keyword>
<dbReference type="InterPro" id="IPR009003">
    <property type="entry name" value="Peptidase_S1_PA"/>
</dbReference>
<keyword evidence="5" id="KW-0732">Signal</keyword>
<gene>
    <name evidence="7" type="ORF">BB559_006152</name>
</gene>
<dbReference type="InterPro" id="IPR001314">
    <property type="entry name" value="Peptidase_S1A"/>
</dbReference>
<dbReference type="GO" id="GO:0006508">
    <property type="term" value="P:proteolysis"/>
    <property type="evidence" value="ECO:0007669"/>
    <property type="project" value="UniProtKB-KW"/>
</dbReference>
<proteinExistence type="inferred from homology"/>
<name>A0A2T9Y4D1_9FUNG</name>
<evidence type="ECO:0000256" key="1">
    <source>
        <dbReference type="ARBA" id="ARBA00007664"/>
    </source>
</evidence>
<comment type="similarity">
    <text evidence="1">Belongs to the peptidase S1 family.</text>
</comment>
<reference evidence="7 8" key="1">
    <citation type="journal article" date="2018" name="MBio">
        <title>Comparative Genomics Reveals the Core Gene Toolbox for the Fungus-Insect Symbiosis.</title>
        <authorList>
            <person name="Wang Y."/>
            <person name="Stata M."/>
            <person name="Wang W."/>
            <person name="Stajich J.E."/>
            <person name="White M.M."/>
            <person name="Moncalvo J.M."/>
        </authorList>
    </citation>
    <scope>NUCLEOTIDE SEQUENCE [LARGE SCALE GENOMIC DNA]</scope>
    <source>
        <strain evidence="7 8">AUS-77-4</strain>
    </source>
</reference>
<dbReference type="OrthoDB" id="6380398at2759"/>
<feature type="domain" description="Peptidase S1" evidence="6">
    <location>
        <begin position="49"/>
        <end position="292"/>
    </location>
</feature>
<feature type="chain" id="PRO_5015767799" description="Peptidase S1 domain-containing protein" evidence="5">
    <location>
        <begin position="25"/>
        <end position="372"/>
    </location>
</feature>
<dbReference type="PROSITE" id="PS00135">
    <property type="entry name" value="TRYPSIN_SER"/>
    <property type="match status" value="1"/>
</dbReference>
<evidence type="ECO:0000256" key="2">
    <source>
        <dbReference type="ARBA" id="ARBA00023157"/>
    </source>
</evidence>
<dbReference type="PRINTS" id="PR00722">
    <property type="entry name" value="CHYMOTRYPSIN"/>
</dbReference>
<dbReference type="FunFam" id="2.40.10.10:FF:000068">
    <property type="entry name" value="transmembrane protease serine 2"/>
    <property type="match status" value="1"/>
</dbReference>
<dbReference type="PROSITE" id="PS00134">
    <property type="entry name" value="TRYPSIN_HIS"/>
    <property type="match status" value="1"/>
</dbReference>
<dbReference type="InterPro" id="IPR018114">
    <property type="entry name" value="TRYPSIN_HIS"/>
</dbReference>
<evidence type="ECO:0000256" key="3">
    <source>
        <dbReference type="RuleBase" id="RU363034"/>
    </source>
</evidence>
<dbReference type="PANTHER" id="PTHR24276:SF91">
    <property type="entry name" value="AT26814P-RELATED"/>
    <property type="match status" value="1"/>
</dbReference>
<dbReference type="EMBL" id="MBFT01000790">
    <property type="protein sequence ID" value="PVU87205.1"/>
    <property type="molecule type" value="Genomic_DNA"/>
</dbReference>
<organism evidence="7 8">
    <name type="scientific">Furculomyces boomerangus</name>
    <dbReference type="NCBI Taxonomy" id="61424"/>
    <lineage>
        <taxon>Eukaryota</taxon>
        <taxon>Fungi</taxon>
        <taxon>Fungi incertae sedis</taxon>
        <taxon>Zoopagomycota</taxon>
        <taxon>Kickxellomycotina</taxon>
        <taxon>Harpellomycetes</taxon>
        <taxon>Harpellales</taxon>
        <taxon>Harpellaceae</taxon>
        <taxon>Furculomyces</taxon>
    </lineage>
</organism>
<dbReference type="AlphaFoldDB" id="A0A2T9Y4D1"/>
<evidence type="ECO:0000256" key="5">
    <source>
        <dbReference type="SAM" id="SignalP"/>
    </source>
</evidence>
<protein>
    <recommendedName>
        <fullName evidence="6">Peptidase S1 domain-containing protein</fullName>
    </recommendedName>
</protein>
<evidence type="ECO:0000256" key="4">
    <source>
        <dbReference type="SAM" id="MobiDB-lite"/>
    </source>
</evidence>
<keyword evidence="8" id="KW-1185">Reference proteome</keyword>
<dbReference type="InterPro" id="IPR001254">
    <property type="entry name" value="Trypsin_dom"/>
</dbReference>
<dbReference type="Gene3D" id="2.40.10.10">
    <property type="entry name" value="Trypsin-like serine proteases"/>
    <property type="match status" value="1"/>
</dbReference>
<dbReference type="InterPro" id="IPR043504">
    <property type="entry name" value="Peptidase_S1_PA_chymotrypsin"/>
</dbReference>
<dbReference type="CDD" id="cd00190">
    <property type="entry name" value="Tryp_SPc"/>
    <property type="match status" value="1"/>
</dbReference>
<dbReference type="PROSITE" id="PS50240">
    <property type="entry name" value="TRYPSIN_DOM"/>
    <property type="match status" value="1"/>
</dbReference>
<keyword evidence="3" id="KW-0378">Hydrolase</keyword>
<dbReference type="InterPro" id="IPR033116">
    <property type="entry name" value="TRYPSIN_SER"/>
</dbReference>
<keyword evidence="2" id="KW-1015">Disulfide bond</keyword>
<evidence type="ECO:0000259" key="6">
    <source>
        <dbReference type="PROSITE" id="PS50240"/>
    </source>
</evidence>
<comment type="caution">
    <text evidence="7">The sequence shown here is derived from an EMBL/GenBank/DDBJ whole genome shotgun (WGS) entry which is preliminary data.</text>
</comment>
<dbReference type="SUPFAM" id="SSF50494">
    <property type="entry name" value="Trypsin-like serine proteases"/>
    <property type="match status" value="1"/>
</dbReference>
<feature type="signal peptide" evidence="5">
    <location>
        <begin position="1"/>
        <end position="24"/>
    </location>
</feature>